<protein>
    <submittedName>
        <fullName evidence="2">Uncharacterized protein</fullName>
    </submittedName>
</protein>
<feature type="transmembrane region" description="Helical" evidence="1">
    <location>
        <begin position="24"/>
        <end position="45"/>
    </location>
</feature>
<accession>A0A9X3S5Q0</accession>
<reference evidence="2" key="1">
    <citation type="submission" date="2022-10" db="EMBL/GenBank/DDBJ databases">
        <title>The WGS of Solirubrobacter ginsenosidimutans DSM 21036.</title>
        <authorList>
            <person name="Jiang Z."/>
        </authorList>
    </citation>
    <scope>NUCLEOTIDE SEQUENCE</scope>
    <source>
        <strain evidence="2">DSM 21036</strain>
    </source>
</reference>
<keyword evidence="3" id="KW-1185">Reference proteome</keyword>
<dbReference type="Proteomes" id="UP001149140">
    <property type="component" value="Unassembled WGS sequence"/>
</dbReference>
<keyword evidence="1" id="KW-1133">Transmembrane helix</keyword>
<name>A0A9X3S5Q0_9ACTN</name>
<organism evidence="2 3">
    <name type="scientific">Solirubrobacter ginsenosidimutans</name>
    <dbReference type="NCBI Taxonomy" id="490573"/>
    <lineage>
        <taxon>Bacteria</taxon>
        <taxon>Bacillati</taxon>
        <taxon>Actinomycetota</taxon>
        <taxon>Thermoleophilia</taxon>
        <taxon>Solirubrobacterales</taxon>
        <taxon>Solirubrobacteraceae</taxon>
        <taxon>Solirubrobacter</taxon>
    </lineage>
</organism>
<keyword evidence="1" id="KW-0472">Membrane</keyword>
<evidence type="ECO:0000313" key="2">
    <source>
        <dbReference type="EMBL" id="MDA0161878.1"/>
    </source>
</evidence>
<comment type="caution">
    <text evidence="2">The sequence shown here is derived from an EMBL/GenBank/DDBJ whole genome shotgun (WGS) entry which is preliminary data.</text>
</comment>
<evidence type="ECO:0000256" key="1">
    <source>
        <dbReference type="SAM" id="Phobius"/>
    </source>
</evidence>
<dbReference type="EMBL" id="JAPDOD010000015">
    <property type="protein sequence ID" value="MDA0161878.1"/>
    <property type="molecule type" value="Genomic_DNA"/>
</dbReference>
<gene>
    <name evidence="2" type="ORF">OM076_16510</name>
</gene>
<keyword evidence="1" id="KW-0812">Transmembrane</keyword>
<evidence type="ECO:0000313" key="3">
    <source>
        <dbReference type="Proteomes" id="UP001149140"/>
    </source>
</evidence>
<proteinExistence type="predicted"/>
<sequence>MGAWDLQQRVPVEHRVWGVFDRRYLPALLAVVGVALLWAVVMPAIDESISKDEIPAGTTVSLSRGVTFSPAQGWVYDEPPFPDAQSVKLFADGVSFTVQSGRFDGSSEQLLAQVTSHDDDWTTRGDARAFQSGQGFPGSATEIHGGDFSGALFAIAHEGTGVTAIAEGPVGAVTRHTRDVAEMIAGIRFDTGSARP</sequence>
<dbReference type="RefSeq" id="WP_270041102.1">
    <property type="nucleotide sequence ID" value="NZ_JAPDOD010000015.1"/>
</dbReference>
<dbReference type="AlphaFoldDB" id="A0A9X3S5Q0"/>